<protein>
    <submittedName>
        <fullName evidence="1">Uncharacterized protein</fullName>
    </submittedName>
</protein>
<organism evidence="1 2">
    <name type="scientific">Allacma fusca</name>
    <dbReference type="NCBI Taxonomy" id="39272"/>
    <lineage>
        <taxon>Eukaryota</taxon>
        <taxon>Metazoa</taxon>
        <taxon>Ecdysozoa</taxon>
        <taxon>Arthropoda</taxon>
        <taxon>Hexapoda</taxon>
        <taxon>Collembola</taxon>
        <taxon>Symphypleona</taxon>
        <taxon>Sminthuridae</taxon>
        <taxon>Allacma</taxon>
    </lineage>
</organism>
<reference evidence="1" key="1">
    <citation type="submission" date="2021-06" db="EMBL/GenBank/DDBJ databases">
        <authorList>
            <person name="Hodson N. C."/>
            <person name="Mongue J. A."/>
            <person name="Jaron S. K."/>
        </authorList>
    </citation>
    <scope>NUCLEOTIDE SEQUENCE</scope>
</reference>
<gene>
    <name evidence="1" type="ORF">AFUS01_LOCUS8143</name>
</gene>
<keyword evidence="2" id="KW-1185">Reference proteome</keyword>
<comment type="caution">
    <text evidence="1">The sequence shown here is derived from an EMBL/GenBank/DDBJ whole genome shotgun (WGS) entry which is preliminary data.</text>
</comment>
<accession>A0A8J2NZE5</accession>
<sequence>MKATALANSIDLVVIKNEVSEVSLTTATTTTQDVQTSFCTVMKSGSSLSSDEKLNRIGVKSTVSDICDSGFSIHGLIIGLEKEYPFGNNSSIWNTAKNGVPIEKTNIWCPLASTSIIVGMDLIN</sequence>
<proteinExistence type="predicted"/>
<dbReference type="EMBL" id="CAJVCH010055922">
    <property type="protein sequence ID" value="CAG7718774.1"/>
    <property type="molecule type" value="Genomic_DNA"/>
</dbReference>
<name>A0A8J2NZE5_9HEXA</name>
<evidence type="ECO:0000313" key="1">
    <source>
        <dbReference type="EMBL" id="CAG7718774.1"/>
    </source>
</evidence>
<dbReference type="AlphaFoldDB" id="A0A8J2NZE5"/>
<evidence type="ECO:0000313" key="2">
    <source>
        <dbReference type="Proteomes" id="UP000708208"/>
    </source>
</evidence>
<dbReference type="Proteomes" id="UP000708208">
    <property type="component" value="Unassembled WGS sequence"/>
</dbReference>